<dbReference type="CDD" id="cd08760">
    <property type="entry name" value="Cyt_b561_FRRS1_like"/>
    <property type="match status" value="1"/>
</dbReference>
<evidence type="ECO:0000256" key="7">
    <source>
        <dbReference type="ARBA" id="ARBA00022989"/>
    </source>
</evidence>
<dbReference type="GO" id="GO:0016020">
    <property type="term" value="C:membrane"/>
    <property type="evidence" value="ECO:0007669"/>
    <property type="project" value="UniProtKB-SubCell"/>
</dbReference>
<proteinExistence type="predicted"/>
<dbReference type="PROSITE" id="PS50939">
    <property type="entry name" value="CYTOCHROME_B561"/>
    <property type="match status" value="1"/>
</dbReference>
<evidence type="ECO:0000256" key="1">
    <source>
        <dbReference type="ARBA" id="ARBA00004141"/>
    </source>
</evidence>
<evidence type="ECO:0000256" key="12">
    <source>
        <dbReference type="SAM" id="Phobius"/>
    </source>
</evidence>
<comment type="function">
    <text evidence="9">May act as a catecholamine-responsive trans-membrane electron transporter.</text>
</comment>
<feature type="transmembrane region" description="Helical" evidence="12">
    <location>
        <begin position="218"/>
        <end position="236"/>
    </location>
</feature>
<evidence type="ECO:0000256" key="3">
    <source>
        <dbReference type="ARBA" id="ARBA00022692"/>
    </source>
</evidence>
<evidence type="ECO:0000256" key="4">
    <source>
        <dbReference type="ARBA" id="ARBA00022723"/>
    </source>
</evidence>
<dbReference type="InterPro" id="IPR005018">
    <property type="entry name" value="DOMON_domain"/>
</dbReference>
<dbReference type="EMBL" id="GCKF01036830">
    <property type="protein sequence ID" value="JAG96620.1"/>
    <property type="molecule type" value="Transcribed_RNA"/>
</dbReference>
<feature type="signal peptide" evidence="13">
    <location>
        <begin position="1"/>
        <end position="27"/>
    </location>
</feature>
<feature type="binding site" description="axial binding residue" evidence="11">
    <location>
        <position position="253"/>
    </location>
    <ligand>
        <name>heme b</name>
        <dbReference type="ChEBI" id="CHEBI:60344"/>
        <label>1</label>
    </ligand>
    <ligandPart>
        <name>Fe</name>
        <dbReference type="ChEBI" id="CHEBI:18248"/>
    </ligandPart>
</feature>
<name>A0A0D6R3Z4_ARACU</name>
<feature type="transmembrane region" description="Helical" evidence="12">
    <location>
        <begin position="289"/>
        <end position="306"/>
    </location>
</feature>
<dbReference type="FunFam" id="1.20.120.1770:FF:000007">
    <property type="entry name" value="Cytochrome b561 and DOMON domain-containing protein"/>
    <property type="match status" value="1"/>
</dbReference>
<keyword evidence="6 10" id="KW-0249">Electron transport</keyword>
<feature type="chain" id="PRO_5002311724" description="Cytochrome b561 and DOMON domain-containing protein" evidence="13">
    <location>
        <begin position="28"/>
        <end position="391"/>
    </location>
</feature>
<evidence type="ECO:0000256" key="10">
    <source>
        <dbReference type="PIRNR" id="PIRNR037471"/>
    </source>
</evidence>
<dbReference type="InterPro" id="IPR017214">
    <property type="entry name" value="UCP037471"/>
</dbReference>
<dbReference type="InterPro" id="IPR045265">
    <property type="entry name" value="AIR12_DOMON"/>
</dbReference>
<keyword evidence="11" id="KW-0408">Iron</keyword>
<reference evidence="16" key="1">
    <citation type="submission" date="2015-03" db="EMBL/GenBank/DDBJ databases">
        <title>A transcriptome of Araucaria cunninghamii, an australian fine timber species.</title>
        <authorList>
            <person name="Jing Yi C.J.Y."/>
            <person name="Yin San L.Y.S."/>
            <person name="Abdul Karim S.S."/>
            <person name="Wan Azmi N.N."/>
            <person name="Hercus R.R."/>
            <person name="Croft L.L."/>
        </authorList>
    </citation>
    <scope>NUCLEOTIDE SEQUENCE</scope>
    <source>
        <strain evidence="16">MI0301</strain>
        <tissue evidence="16">Leaf</tissue>
    </source>
</reference>
<dbReference type="InterPro" id="IPR006593">
    <property type="entry name" value="Cyt_b561/ferric_Rdtase_TM"/>
</dbReference>
<keyword evidence="2 10" id="KW-0813">Transport</keyword>
<dbReference type="PIRSF" id="PIRSF037471">
    <property type="entry name" value="UCP037471"/>
    <property type="match status" value="1"/>
</dbReference>
<evidence type="ECO:0000259" key="14">
    <source>
        <dbReference type="PROSITE" id="PS50836"/>
    </source>
</evidence>
<dbReference type="PANTHER" id="PTHR23130:SF195">
    <property type="entry name" value="CYTOCHROME B561 AND DOMON DOMAIN-CONTAINING PROTEIN"/>
    <property type="match status" value="1"/>
</dbReference>
<organism evidence="16">
    <name type="scientific">Araucaria cunninghamii</name>
    <name type="common">Hoop pine</name>
    <name type="synonym">Moreton Bay pine</name>
    <dbReference type="NCBI Taxonomy" id="56994"/>
    <lineage>
        <taxon>Eukaryota</taxon>
        <taxon>Viridiplantae</taxon>
        <taxon>Streptophyta</taxon>
        <taxon>Embryophyta</taxon>
        <taxon>Tracheophyta</taxon>
        <taxon>Spermatophyta</taxon>
        <taxon>Pinopsida</taxon>
        <taxon>Pinidae</taxon>
        <taxon>Conifers II</taxon>
        <taxon>Araucariales</taxon>
        <taxon>Araucariaceae</taxon>
        <taxon>Araucaria</taxon>
    </lineage>
</organism>
<keyword evidence="4 11" id="KW-0479">Metal-binding</keyword>
<sequence length="391" mass="42876">MANLKGFWAVAAMALLLLTFVSQPSRAQTCTKSYRVSSSNQEAMYSSCQTLQQLSANLAWTYEAENGSINMAFTAKPDTSGGWVSWGLNPAAALMGGTRSLIAFKHSNGTVVVTTYNVTNDNKGQIPLQPSPIDYKVQDMSAQFTDNQITMFATWTLRNNKTNVFHVWQTGGQVKGLVPQVHGFAPANLQSAGTIDLKTGLASASSGIPHLVLKNRHGVLNAVGWGIVLPIGIIIARYLRSVETPDPAWFYLHIFCQISGYALGVAGWATGLKLGSYSKGVVYNKHRNIGFALFAFGTLQMFALLLRPNKEHKLRKYWNIYHHSVGYAIVVLSIVNIFEGFDILHPRNKWKHAYIAVIASLGGVALLLEIISWIAFFQKRSRTSSKSSSGT</sequence>
<feature type="domain" description="Cytochrome b561" evidence="15">
    <location>
        <begin position="178"/>
        <end position="377"/>
    </location>
</feature>
<keyword evidence="7 12" id="KW-1133">Transmembrane helix</keyword>
<dbReference type="Pfam" id="PF04526">
    <property type="entry name" value="DUF568"/>
    <property type="match status" value="1"/>
</dbReference>
<dbReference type="PROSITE" id="PS50836">
    <property type="entry name" value="DOMON"/>
    <property type="match status" value="1"/>
</dbReference>
<keyword evidence="3 12" id="KW-0812">Transmembrane</keyword>
<feature type="domain" description="DOMON" evidence="14">
    <location>
        <begin position="54"/>
        <end position="171"/>
    </location>
</feature>
<keyword evidence="8 10" id="KW-0472">Membrane</keyword>
<evidence type="ECO:0000256" key="8">
    <source>
        <dbReference type="ARBA" id="ARBA00023136"/>
    </source>
</evidence>
<feature type="transmembrane region" description="Helical" evidence="12">
    <location>
        <begin position="248"/>
        <end position="269"/>
    </location>
</feature>
<dbReference type="GO" id="GO:0046872">
    <property type="term" value="F:metal ion binding"/>
    <property type="evidence" value="ECO:0007669"/>
    <property type="project" value="UniProtKB-KW"/>
</dbReference>
<evidence type="ECO:0000256" key="13">
    <source>
        <dbReference type="SAM" id="SignalP"/>
    </source>
</evidence>
<dbReference type="Gene3D" id="1.20.120.1770">
    <property type="match status" value="1"/>
</dbReference>
<accession>A0A0D6R3Z4</accession>
<dbReference type="AlphaFoldDB" id="A0A0D6R3Z4"/>
<feature type="binding site" description="axial binding residue" evidence="11">
    <location>
        <position position="286"/>
    </location>
    <ligand>
        <name>heme b</name>
        <dbReference type="ChEBI" id="CHEBI:60344"/>
        <label>1</label>
    </ligand>
    <ligandPart>
        <name>Fe</name>
        <dbReference type="ChEBI" id="CHEBI:18248"/>
    </ligandPart>
</feature>
<feature type="binding site" description="axial binding residue" evidence="11">
    <location>
        <position position="217"/>
    </location>
    <ligand>
        <name>heme b</name>
        <dbReference type="ChEBI" id="CHEBI:60344"/>
        <label>1</label>
    </ligand>
    <ligandPart>
        <name>Fe</name>
        <dbReference type="ChEBI" id="CHEBI:18248"/>
    </ligandPart>
</feature>
<dbReference type="PANTHER" id="PTHR23130">
    <property type="entry name" value="CYTOCHROME B561 AND DOMON DOMAIN-CONTAINING PROTEIN"/>
    <property type="match status" value="1"/>
</dbReference>
<comment type="cofactor">
    <cofactor evidence="10">
        <name>heme b</name>
        <dbReference type="ChEBI" id="CHEBI:60344"/>
    </cofactor>
    <text evidence="10">Binds 2 heme b groups non-covalently.</text>
</comment>
<evidence type="ECO:0000256" key="11">
    <source>
        <dbReference type="PIRSR" id="PIRSR037471-1"/>
    </source>
</evidence>
<comment type="subcellular location">
    <subcellularLocation>
        <location evidence="1">Membrane</location>
        <topology evidence="1">Multi-pass membrane protein</topology>
    </subcellularLocation>
</comment>
<evidence type="ECO:0000256" key="6">
    <source>
        <dbReference type="ARBA" id="ARBA00022982"/>
    </source>
</evidence>
<evidence type="ECO:0000256" key="2">
    <source>
        <dbReference type="ARBA" id="ARBA00022448"/>
    </source>
</evidence>
<evidence type="ECO:0000259" key="15">
    <source>
        <dbReference type="PROSITE" id="PS50939"/>
    </source>
</evidence>
<evidence type="ECO:0000256" key="9">
    <source>
        <dbReference type="ARBA" id="ARBA00053871"/>
    </source>
</evidence>
<feature type="transmembrane region" description="Helical" evidence="12">
    <location>
        <begin position="353"/>
        <end position="377"/>
    </location>
</feature>
<dbReference type="SMART" id="SM00665">
    <property type="entry name" value="B561"/>
    <property type="match status" value="1"/>
</dbReference>
<keyword evidence="5 13" id="KW-0732">Signal</keyword>
<feature type="binding site" description="axial binding residue" evidence="11">
    <location>
        <position position="322"/>
    </location>
    <ligand>
        <name>heme b</name>
        <dbReference type="ChEBI" id="CHEBI:60344"/>
        <label>1</label>
    </ligand>
    <ligandPart>
        <name>Fe</name>
        <dbReference type="ChEBI" id="CHEBI:18248"/>
    </ligandPart>
</feature>
<feature type="transmembrane region" description="Helical" evidence="12">
    <location>
        <begin position="318"/>
        <end position="338"/>
    </location>
</feature>
<dbReference type="CDD" id="cd09629">
    <property type="entry name" value="DOMON_CIL1_like"/>
    <property type="match status" value="1"/>
</dbReference>
<evidence type="ECO:0000256" key="5">
    <source>
        <dbReference type="ARBA" id="ARBA00022729"/>
    </source>
</evidence>
<evidence type="ECO:0000313" key="16">
    <source>
        <dbReference type="EMBL" id="JAG96620.1"/>
    </source>
</evidence>
<dbReference type="Pfam" id="PF03188">
    <property type="entry name" value="Cytochrom_B561"/>
    <property type="match status" value="1"/>
</dbReference>
<protein>
    <recommendedName>
        <fullName evidence="10">Cytochrome b561 and DOMON domain-containing protein</fullName>
    </recommendedName>
</protein>